<name>A0A382C2M8_9ZZZZ</name>
<dbReference type="EMBL" id="UINC01032397">
    <property type="protein sequence ID" value="SVB19991.1"/>
    <property type="molecule type" value="Genomic_DNA"/>
</dbReference>
<evidence type="ECO:0000313" key="1">
    <source>
        <dbReference type="EMBL" id="SVB19991.1"/>
    </source>
</evidence>
<accession>A0A382C2M8</accession>
<organism evidence="1">
    <name type="scientific">marine metagenome</name>
    <dbReference type="NCBI Taxonomy" id="408172"/>
    <lineage>
        <taxon>unclassified sequences</taxon>
        <taxon>metagenomes</taxon>
        <taxon>ecological metagenomes</taxon>
    </lineage>
</organism>
<dbReference type="AlphaFoldDB" id="A0A382C2M8"/>
<proteinExistence type="predicted"/>
<reference evidence="1" key="1">
    <citation type="submission" date="2018-05" db="EMBL/GenBank/DDBJ databases">
        <authorList>
            <person name="Lanie J.A."/>
            <person name="Ng W.-L."/>
            <person name="Kazmierczak K.M."/>
            <person name="Andrzejewski T.M."/>
            <person name="Davidsen T.M."/>
            <person name="Wayne K.J."/>
            <person name="Tettelin H."/>
            <person name="Glass J.I."/>
            <person name="Rusch D."/>
            <person name="Podicherti R."/>
            <person name="Tsui H.-C.T."/>
            <person name="Winkler M.E."/>
        </authorList>
    </citation>
    <scope>NUCLEOTIDE SEQUENCE</scope>
</reference>
<protein>
    <submittedName>
        <fullName evidence="1">Uncharacterized protein</fullName>
    </submittedName>
</protein>
<sequence>MKTSLALSSLLILFAGGVYAEKLICDYPENKKKKVWYSVTL</sequence>
<gene>
    <name evidence="1" type="ORF">METZ01_LOCUS172845</name>
</gene>